<dbReference type="Proteomes" id="UP001374579">
    <property type="component" value="Unassembled WGS sequence"/>
</dbReference>
<evidence type="ECO:0000256" key="2">
    <source>
        <dbReference type="SAM" id="SignalP"/>
    </source>
</evidence>
<name>A0AAN9BJR4_9CAEN</name>
<dbReference type="GO" id="GO:0007267">
    <property type="term" value="P:cell-cell signaling"/>
    <property type="evidence" value="ECO:0007669"/>
    <property type="project" value="TreeGrafter"/>
</dbReference>
<feature type="chain" id="PRO_5042938235" evidence="2">
    <location>
        <begin position="30"/>
        <end position="553"/>
    </location>
</feature>
<feature type="region of interest" description="Disordered" evidence="1">
    <location>
        <begin position="174"/>
        <end position="218"/>
    </location>
</feature>
<dbReference type="EMBL" id="JBAMIC010000004">
    <property type="protein sequence ID" value="KAK7107576.1"/>
    <property type="molecule type" value="Genomic_DNA"/>
</dbReference>
<dbReference type="PANTHER" id="PTHR13147:SF5">
    <property type="entry name" value="FOUR-JOINTED BOX PROTEIN 1"/>
    <property type="match status" value="1"/>
</dbReference>
<proteinExistence type="predicted"/>
<gene>
    <name evidence="3" type="ORF">V1264_015474</name>
</gene>
<feature type="compositionally biased region" description="Basic and acidic residues" evidence="1">
    <location>
        <begin position="129"/>
        <end position="142"/>
    </location>
</feature>
<organism evidence="3 4">
    <name type="scientific">Littorina saxatilis</name>
    <dbReference type="NCBI Taxonomy" id="31220"/>
    <lineage>
        <taxon>Eukaryota</taxon>
        <taxon>Metazoa</taxon>
        <taxon>Spiralia</taxon>
        <taxon>Lophotrochozoa</taxon>
        <taxon>Mollusca</taxon>
        <taxon>Gastropoda</taxon>
        <taxon>Caenogastropoda</taxon>
        <taxon>Littorinimorpha</taxon>
        <taxon>Littorinoidea</taxon>
        <taxon>Littorinidae</taxon>
        <taxon>Littorina</taxon>
    </lineage>
</organism>
<sequence>MRLLLLIMTGIGFTLDLLCGLLLQLPADGLPANNNDNAISDASYRSRRSFSDDSVVENSQPNSVHGAESARPAGKQAFQPPTNPEIGSNPFVSGVGAGHNGDPQSGSDNGQALSQAEPSGQSVNGERGGPAEKAGEGYEHKTPVPPTGQVPVTKPVTSFSLRLKNTGEKFVVDSAVKRQREEDTHVDQPAPVEGAPAEGHSDPEIQTNTHPHQVDPHNTKLTPSSKTLQHHNKTSPLNDIVSGVLWSKHLDDSCPHSNGLEPKELASWRRKAAGMQVVGVEEGCGRMQNRLVTFKDGSKACARYRLNTDQIQGEVYSYYLARLLNITNLPPAVLLPVDTLSPQWRTVHLEMSMAQWADGRLVVLTRWLDNLNPSYIPQELREEDRKLHPTVDVLGKKNAQELCDLLQWSDLIVFDYLTANLDRLVNNMFNRQWNAEMMNNPAHNLERTKDGSLVFLDNESGLFHGYRLLEKYHSYHESLLNSVCVFRESTAKAVKVLHESKSVGEELHKLFTEGEVHHRHLPSIPEKNASVLKDRLARVYDQIVKCEKMYGHR</sequence>
<protein>
    <submittedName>
        <fullName evidence="3">Uncharacterized protein</fullName>
    </submittedName>
</protein>
<dbReference type="PANTHER" id="PTHR13147">
    <property type="entry name" value="FOUR-JOINTED BOX PROTEIN 1"/>
    <property type="match status" value="1"/>
</dbReference>
<reference evidence="3 4" key="1">
    <citation type="submission" date="2024-02" db="EMBL/GenBank/DDBJ databases">
        <title>Chromosome-scale genome assembly of the rough periwinkle Littorina saxatilis.</title>
        <authorList>
            <person name="De Jode A."/>
            <person name="Faria R."/>
            <person name="Formenti G."/>
            <person name="Sims Y."/>
            <person name="Smith T.P."/>
            <person name="Tracey A."/>
            <person name="Wood J.M.D."/>
            <person name="Zagrodzka Z.B."/>
            <person name="Johannesson K."/>
            <person name="Butlin R.K."/>
            <person name="Leder E.H."/>
        </authorList>
    </citation>
    <scope>NUCLEOTIDE SEQUENCE [LARGE SCALE GENOMIC DNA]</scope>
    <source>
        <strain evidence="3">Snail1</strain>
        <tissue evidence="3">Muscle</tissue>
    </source>
</reference>
<dbReference type="PRINTS" id="PR02072">
    <property type="entry name" value="4JOINTEDBOX1"/>
</dbReference>
<dbReference type="InterPro" id="IPR024868">
    <property type="entry name" value="FJX1/FJ"/>
</dbReference>
<evidence type="ECO:0000256" key="1">
    <source>
        <dbReference type="SAM" id="MobiDB-lite"/>
    </source>
</evidence>
<feature type="region of interest" description="Disordered" evidence="1">
    <location>
        <begin position="50"/>
        <end position="153"/>
    </location>
</feature>
<keyword evidence="4" id="KW-1185">Reference proteome</keyword>
<feature type="compositionally biased region" description="Polar residues" evidence="1">
    <location>
        <begin position="102"/>
        <end position="124"/>
    </location>
</feature>
<feature type="compositionally biased region" description="Basic and acidic residues" evidence="1">
    <location>
        <begin position="174"/>
        <end position="186"/>
    </location>
</feature>
<comment type="caution">
    <text evidence="3">The sequence shown here is derived from an EMBL/GenBank/DDBJ whole genome shotgun (WGS) entry which is preliminary data.</text>
</comment>
<evidence type="ECO:0000313" key="4">
    <source>
        <dbReference type="Proteomes" id="UP001374579"/>
    </source>
</evidence>
<evidence type="ECO:0000313" key="3">
    <source>
        <dbReference type="EMBL" id="KAK7107576.1"/>
    </source>
</evidence>
<keyword evidence="2" id="KW-0732">Signal</keyword>
<dbReference type="AlphaFoldDB" id="A0AAN9BJR4"/>
<dbReference type="GO" id="GO:0005615">
    <property type="term" value="C:extracellular space"/>
    <property type="evidence" value="ECO:0007669"/>
    <property type="project" value="TreeGrafter"/>
</dbReference>
<accession>A0AAN9BJR4</accession>
<feature type="signal peptide" evidence="2">
    <location>
        <begin position="1"/>
        <end position="29"/>
    </location>
</feature>